<dbReference type="RefSeq" id="WP_048164582.1">
    <property type="nucleotide sequence ID" value="NZ_CP006019.1"/>
</dbReference>
<dbReference type="eggNOG" id="arCOG00278">
    <property type="taxonomic scope" value="Archaea"/>
</dbReference>
<keyword evidence="4 6" id="KW-1133">Transmembrane helix</keyword>
<feature type="transmembrane region" description="Helical" evidence="6">
    <location>
        <begin position="94"/>
        <end position="116"/>
    </location>
</feature>
<comment type="subcellular location">
    <subcellularLocation>
        <location evidence="1">Cell membrane</location>
        <topology evidence="1">Multi-pass membrane protein</topology>
    </subcellularLocation>
</comment>
<feature type="transmembrane region" description="Helical" evidence="6">
    <location>
        <begin position="7"/>
        <end position="25"/>
    </location>
</feature>
<keyword evidence="9" id="KW-1185">Reference proteome</keyword>
<evidence type="ECO:0000256" key="1">
    <source>
        <dbReference type="ARBA" id="ARBA00004651"/>
    </source>
</evidence>
<keyword evidence="3 6" id="KW-0812">Transmembrane</keyword>
<dbReference type="SUPFAM" id="SSF103481">
    <property type="entry name" value="Multidrug resistance efflux transporter EmrE"/>
    <property type="match status" value="2"/>
</dbReference>
<dbReference type="STRING" id="1343739.PAP_02775"/>
<evidence type="ECO:0000313" key="8">
    <source>
        <dbReference type="EMBL" id="AIF68976.1"/>
    </source>
</evidence>
<dbReference type="GO" id="GO:0005886">
    <property type="term" value="C:plasma membrane"/>
    <property type="evidence" value="ECO:0007669"/>
    <property type="project" value="UniProtKB-SubCell"/>
</dbReference>
<feature type="transmembrane region" description="Helical" evidence="6">
    <location>
        <begin position="175"/>
        <end position="195"/>
    </location>
</feature>
<dbReference type="HOGENOM" id="CLU_1084240_0_0_2"/>
<protein>
    <submittedName>
        <fullName evidence="8">Permease</fullName>
    </submittedName>
</protein>
<dbReference type="Pfam" id="PF00892">
    <property type="entry name" value="EamA"/>
    <property type="match status" value="2"/>
</dbReference>
<dbReference type="EMBL" id="CP006019">
    <property type="protein sequence ID" value="AIF68976.1"/>
    <property type="molecule type" value="Genomic_DNA"/>
</dbReference>
<dbReference type="Proteomes" id="UP000027981">
    <property type="component" value="Chromosome"/>
</dbReference>
<feature type="transmembrane region" description="Helical" evidence="6">
    <location>
        <begin position="70"/>
        <end position="88"/>
    </location>
</feature>
<reference evidence="8 9" key="2">
    <citation type="journal article" date="2015" name="Genome Announc.">
        <title>Complete Genome Sequence of Hyperthermophilic Piezophilic Archaeon Palaeococcus pacificus DY20341T, Isolated from Deep-Sea Hydrothermal Sediments.</title>
        <authorList>
            <person name="Zeng X."/>
            <person name="Jebbar M."/>
            <person name="Shao Z."/>
        </authorList>
    </citation>
    <scope>NUCLEOTIDE SEQUENCE [LARGE SCALE GENOMIC DNA]</scope>
    <source>
        <strain evidence="8 9">DY20341</strain>
    </source>
</reference>
<name>A0A075LS59_9EURY</name>
<evidence type="ECO:0000256" key="3">
    <source>
        <dbReference type="ARBA" id="ARBA00022692"/>
    </source>
</evidence>
<dbReference type="AlphaFoldDB" id="A0A075LS59"/>
<feature type="transmembrane region" description="Helical" evidence="6">
    <location>
        <begin position="31"/>
        <end position="50"/>
    </location>
</feature>
<feature type="transmembrane region" description="Helical" evidence="6">
    <location>
        <begin position="125"/>
        <end position="146"/>
    </location>
</feature>
<dbReference type="OrthoDB" id="86099at2157"/>
<feature type="transmembrane region" description="Helical" evidence="6">
    <location>
        <begin position="256"/>
        <end position="272"/>
    </location>
</feature>
<dbReference type="GeneID" id="24841682"/>
<feature type="transmembrane region" description="Helical" evidence="6">
    <location>
        <begin position="152"/>
        <end position="168"/>
    </location>
</feature>
<dbReference type="InterPro" id="IPR000620">
    <property type="entry name" value="EamA_dom"/>
</dbReference>
<feature type="transmembrane region" description="Helical" evidence="6">
    <location>
        <begin position="233"/>
        <end position="250"/>
    </location>
</feature>
<feature type="domain" description="EamA" evidence="7">
    <location>
        <begin position="7"/>
        <end position="139"/>
    </location>
</feature>
<evidence type="ECO:0000256" key="6">
    <source>
        <dbReference type="SAM" id="Phobius"/>
    </source>
</evidence>
<keyword evidence="2" id="KW-1003">Cell membrane</keyword>
<evidence type="ECO:0000256" key="2">
    <source>
        <dbReference type="ARBA" id="ARBA00022475"/>
    </source>
</evidence>
<proteinExistence type="predicted"/>
<sequence length="279" mass="31092">MNRESQGTLFAFIGMFLYGLEPVVIKSNPSNPLSFAAFSALFASLLLWIFVISNQKWHDLKDEPHHLPKAFLIGLFGTALAYLAYSYGARMSTAINASLITRAEVLFSFALSYVLLRERITKNQLFYSFFILFGLFLVITKGQLIVPEKGDILLLLVPLFWQIGHVIAKNIPYNPYLIATLRNTFGGIILFLLALPRGLEFSKLALVEGIIISLGQVIWYLSIKRINLSKATAIITPAPAVAIALSLLLGEEFTPYHAIGFLLIALGTLKITKIKSERR</sequence>
<dbReference type="PANTHER" id="PTHR42920">
    <property type="entry name" value="OS03G0707200 PROTEIN-RELATED"/>
    <property type="match status" value="1"/>
</dbReference>
<feature type="transmembrane region" description="Helical" evidence="6">
    <location>
        <begin position="201"/>
        <end position="221"/>
    </location>
</feature>
<evidence type="ECO:0000256" key="5">
    <source>
        <dbReference type="ARBA" id="ARBA00023136"/>
    </source>
</evidence>
<dbReference type="InterPro" id="IPR051258">
    <property type="entry name" value="Diverse_Substrate_Transporter"/>
</dbReference>
<accession>A0A075LS59</accession>
<gene>
    <name evidence="8" type="ORF">PAP_02775</name>
</gene>
<evidence type="ECO:0000259" key="7">
    <source>
        <dbReference type="Pfam" id="PF00892"/>
    </source>
</evidence>
<dbReference type="KEGG" id="ppac:PAP_02775"/>
<feature type="domain" description="EamA" evidence="7">
    <location>
        <begin position="149"/>
        <end position="270"/>
    </location>
</feature>
<keyword evidence="5 6" id="KW-0472">Membrane</keyword>
<dbReference type="InterPro" id="IPR037185">
    <property type="entry name" value="EmrE-like"/>
</dbReference>
<reference evidence="9" key="1">
    <citation type="submission" date="2013-06" db="EMBL/GenBank/DDBJ databases">
        <title>Complete Genome Sequence of Hyperthermophilic Palaeococcus pacificus DY20341T, Isolated from a Deep-Sea Hydrothermal Sediments.</title>
        <authorList>
            <person name="Zeng X."/>
            <person name="Shao Z."/>
        </authorList>
    </citation>
    <scope>NUCLEOTIDE SEQUENCE [LARGE SCALE GENOMIC DNA]</scope>
    <source>
        <strain evidence="9">DY20341</strain>
    </source>
</reference>
<evidence type="ECO:0000256" key="4">
    <source>
        <dbReference type="ARBA" id="ARBA00022989"/>
    </source>
</evidence>
<organism evidence="8 9">
    <name type="scientific">Palaeococcus pacificus DY20341</name>
    <dbReference type="NCBI Taxonomy" id="1343739"/>
    <lineage>
        <taxon>Archaea</taxon>
        <taxon>Methanobacteriati</taxon>
        <taxon>Methanobacteriota</taxon>
        <taxon>Thermococci</taxon>
        <taxon>Thermococcales</taxon>
        <taxon>Thermococcaceae</taxon>
        <taxon>Palaeococcus</taxon>
    </lineage>
</organism>
<dbReference type="PANTHER" id="PTHR42920:SF5">
    <property type="entry name" value="EAMA DOMAIN-CONTAINING PROTEIN"/>
    <property type="match status" value="1"/>
</dbReference>
<evidence type="ECO:0000313" key="9">
    <source>
        <dbReference type="Proteomes" id="UP000027981"/>
    </source>
</evidence>